<dbReference type="RefSeq" id="WP_064104359.1">
    <property type="nucleotide sequence ID" value="NZ_LXSF01000004.1"/>
</dbReference>
<gene>
    <name evidence="1" type="ORF">A7P85_05320</name>
</gene>
<evidence type="ECO:0000313" key="1">
    <source>
        <dbReference type="EMBL" id="OAM16863.1"/>
    </source>
</evidence>
<dbReference type="InterPro" id="IPR054454">
    <property type="entry name" value="NGO_1070-like"/>
</dbReference>
<name>A0A1A9RG10_EIKCO</name>
<evidence type="ECO:0000313" key="2">
    <source>
        <dbReference type="Proteomes" id="UP000078003"/>
    </source>
</evidence>
<proteinExistence type="predicted"/>
<sequence>MLHTHTLFHNSNLYKIEFSPSGRDVDLHFTDTITGKNIGCIHCSDILGIILETNQYFDYCDPEDGLFPYFAPELTLTQYAEHAEIMLNAGMFLKITAAQITCIEQAMAD</sequence>
<comment type="caution">
    <text evidence="1">The sequence shown here is derived from an EMBL/GenBank/DDBJ whole genome shotgun (WGS) entry which is preliminary data.</text>
</comment>
<dbReference type="AlphaFoldDB" id="A0A1A9RG10"/>
<dbReference type="EMBL" id="LXSF01000004">
    <property type="protein sequence ID" value="OAM16863.1"/>
    <property type="molecule type" value="Genomic_DNA"/>
</dbReference>
<dbReference type="Proteomes" id="UP000078003">
    <property type="component" value="Unassembled WGS sequence"/>
</dbReference>
<organism evidence="1 2">
    <name type="scientific">Eikenella corrodens</name>
    <dbReference type="NCBI Taxonomy" id="539"/>
    <lineage>
        <taxon>Bacteria</taxon>
        <taxon>Pseudomonadati</taxon>
        <taxon>Pseudomonadota</taxon>
        <taxon>Betaproteobacteria</taxon>
        <taxon>Neisseriales</taxon>
        <taxon>Neisseriaceae</taxon>
        <taxon>Eikenella</taxon>
    </lineage>
</organism>
<dbReference type="Pfam" id="PF22300">
    <property type="entry name" value="NGO_1070-like"/>
    <property type="match status" value="1"/>
</dbReference>
<accession>A0A1A9RG10</accession>
<reference evidence="2" key="1">
    <citation type="submission" date="2016-05" db="EMBL/GenBank/DDBJ databases">
        <title>Draft genome of Corynebacterium afermentans subsp. afermentans LCDC 88199T.</title>
        <authorList>
            <person name="Bernier A.-M."/>
            <person name="Bernard K."/>
        </authorList>
    </citation>
    <scope>NUCLEOTIDE SEQUENCE [LARGE SCALE GENOMIC DNA]</scope>
    <source>
        <strain evidence="2">NML01-0328</strain>
    </source>
</reference>
<protein>
    <submittedName>
        <fullName evidence="1">Uncharacterized protein</fullName>
    </submittedName>
</protein>